<protein>
    <recommendedName>
        <fullName evidence="2">diguanylate cyclase</fullName>
        <ecNumber evidence="2">2.7.7.65</ecNumber>
    </recommendedName>
</protein>
<feature type="transmembrane region" description="Helical" evidence="4">
    <location>
        <begin position="272"/>
        <end position="294"/>
    </location>
</feature>
<evidence type="ECO:0000256" key="2">
    <source>
        <dbReference type="ARBA" id="ARBA00012528"/>
    </source>
</evidence>
<gene>
    <name evidence="7" type="ORF">SAMN02745148_01928</name>
</gene>
<dbReference type="Proteomes" id="UP000184346">
    <property type="component" value="Unassembled WGS sequence"/>
</dbReference>
<dbReference type="PROSITE" id="PS50887">
    <property type="entry name" value="GGDEF"/>
    <property type="match status" value="1"/>
</dbReference>
<organism evidence="7 8">
    <name type="scientific">Modicisalibacter ilicicola DSM 19980</name>
    <dbReference type="NCBI Taxonomy" id="1121942"/>
    <lineage>
        <taxon>Bacteria</taxon>
        <taxon>Pseudomonadati</taxon>
        <taxon>Pseudomonadota</taxon>
        <taxon>Gammaproteobacteria</taxon>
        <taxon>Oceanospirillales</taxon>
        <taxon>Halomonadaceae</taxon>
        <taxon>Modicisalibacter</taxon>
    </lineage>
</organism>
<dbReference type="NCBIfam" id="TIGR00254">
    <property type="entry name" value="GGDEF"/>
    <property type="match status" value="1"/>
</dbReference>
<dbReference type="PANTHER" id="PTHR45138">
    <property type="entry name" value="REGULATORY COMPONENTS OF SENSORY TRANSDUCTION SYSTEM"/>
    <property type="match status" value="1"/>
</dbReference>
<dbReference type="RefSeq" id="WP_072822174.1">
    <property type="nucleotide sequence ID" value="NZ_FQUJ01000007.1"/>
</dbReference>
<dbReference type="SMART" id="SM00267">
    <property type="entry name" value="GGDEF"/>
    <property type="match status" value="1"/>
</dbReference>
<comment type="cofactor">
    <cofactor evidence="1">
        <name>Mg(2+)</name>
        <dbReference type="ChEBI" id="CHEBI:18420"/>
    </cofactor>
</comment>
<dbReference type="Pfam" id="PF05228">
    <property type="entry name" value="CHASE4"/>
    <property type="match status" value="1"/>
</dbReference>
<dbReference type="FunFam" id="3.30.70.270:FF:000001">
    <property type="entry name" value="Diguanylate cyclase domain protein"/>
    <property type="match status" value="1"/>
</dbReference>
<dbReference type="GO" id="GO:0052621">
    <property type="term" value="F:diguanylate cyclase activity"/>
    <property type="evidence" value="ECO:0007669"/>
    <property type="project" value="UniProtKB-EC"/>
</dbReference>
<dbReference type="PROSITE" id="PS50885">
    <property type="entry name" value="HAMP"/>
    <property type="match status" value="1"/>
</dbReference>
<keyword evidence="4" id="KW-1133">Transmembrane helix</keyword>
<evidence type="ECO:0000259" key="6">
    <source>
        <dbReference type="PROSITE" id="PS50887"/>
    </source>
</evidence>
<dbReference type="CDD" id="cd01949">
    <property type="entry name" value="GGDEF"/>
    <property type="match status" value="1"/>
</dbReference>
<keyword evidence="4" id="KW-0472">Membrane</keyword>
<proteinExistence type="predicted"/>
<evidence type="ECO:0000256" key="4">
    <source>
        <dbReference type="SAM" id="Phobius"/>
    </source>
</evidence>
<evidence type="ECO:0000256" key="3">
    <source>
        <dbReference type="ARBA" id="ARBA00034247"/>
    </source>
</evidence>
<dbReference type="EMBL" id="FQUJ01000007">
    <property type="protein sequence ID" value="SHF14966.1"/>
    <property type="molecule type" value="Genomic_DNA"/>
</dbReference>
<keyword evidence="4" id="KW-0812">Transmembrane</keyword>
<keyword evidence="8" id="KW-1185">Reference proteome</keyword>
<dbReference type="GO" id="GO:0043709">
    <property type="term" value="P:cell adhesion involved in single-species biofilm formation"/>
    <property type="evidence" value="ECO:0007669"/>
    <property type="project" value="TreeGrafter"/>
</dbReference>
<comment type="catalytic activity">
    <reaction evidence="3">
        <text>2 GTP = 3',3'-c-di-GMP + 2 diphosphate</text>
        <dbReference type="Rhea" id="RHEA:24898"/>
        <dbReference type="ChEBI" id="CHEBI:33019"/>
        <dbReference type="ChEBI" id="CHEBI:37565"/>
        <dbReference type="ChEBI" id="CHEBI:58805"/>
        <dbReference type="EC" id="2.7.7.65"/>
    </reaction>
</comment>
<dbReference type="GO" id="GO:0007165">
    <property type="term" value="P:signal transduction"/>
    <property type="evidence" value="ECO:0007669"/>
    <property type="project" value="InterPro"/>
</dbReference>
<evidence type="ECO:0000313" key="8">
    <source>
        <dbReference type="Proteomes" id="UP000184346"/>
    </source>
</evidence>
<evidence type="ECO:0000313" key="7">
    <source>
        <dbReference type="EMBL" id="SHF14966.1"/>
    </source>
</evidence>
<sequence length="529" mass="57879">MSRVLASLRYRFLLALSVVLLLALAALGFIAQQLILPALLAEEDEYAAAEIDRALLAIDNELDHLYLLNRDWGVWDDTHAFMQEEAPQYQASNLAQGAVFDEANLRLMIFLDADAAPHLIAGIDPANGAYTACPAPTGECAWTVPMVASLQKRIHDGVEPGRAAWLQASPELGLMSVSPILESDGSGPSLGWLSMIREMDAAWLSKLKRNTGLNLSLTAPRDGPVPLGASIRRDDSRTMTAVREIQASPAGSRIRLQITLPRQGFKSSLDTLLFALYWTIGLLVVVVIVVLILLERMILAPLRHFAAFAQDIDTLARNDMPPGLRARHDEIGKLARKFQHLLEHQRQRTSSLVELSQHDPLTGLANRRLFDERIDHALEAARSDRRHVALLMIDIDHFKAYNDHYGHPAGDACLKVVAETMRKHFNQSGQLVARTGGEEFTIILPGTTPAESTARADELRMAIESLALPHAGSPHASLLTVSIGVATASPQERCSAAQLIQAADDALYEAKQAGRNCTRLMARQVTATA</sequence>
<dbReference type="OrthoDB" id="9812260at2"/>
<dbReference type="STRING" id="1121942.SAMN02745148_01928"/>
<dbReference type="InterPro" id="IPR000160">
    <property type="entry name" value="GGDEF_dom"/>
</dbReference>
<dbReference type="PANTHER" id="PTHR45138:SF9">
    <property type="entry name" value="DIGUANYLATE CYCLASE DGCM-RELATED"/>
    <property type="match status" value="1"/>
</dbReference>
<dbReference type="Gene3D" id="6.10.340.10">
    <property type="match status" value="1"/>
</dbReference>
<dbReference type="Pfam" id="PF00990">
    <property type="entry name" value="GGDEF"/>
    <property type="match status" value="1"/>
</dbReference>
<dbReference type="GO" id="GO:0005886">
    <property type="term" value="C:plasma membrane"/>
    <property type="evidence" value="ECO:0007669"/>
    <property type="project" value="TreeGrafter"/>
</dbReference>
<accession>A0A1M4ZBJ7</accession>
<dbReference type="InterPro" id="IPR043128">
    <property type="entry name" value="Rev_trsase/Diguanyl_cyclase"/>
</dbReference>
<reference evidence="7 8" key="1">
    <citation type="submission" date="2016-11" db="EMBL/GenBank/DDBJ databases">
        <authorList>
            <person name="Jaros S."/>
            <person name="Januszkiewicz K."/>
            <person name="Wedrychowicz H."/>
        </authorList>
    </citation>
    <scope>NUCLEOTIDE SEQUENCE [LARGE SCALE GENOMIC DNA]</scope>
    <source>
        <strain evidence="7 8">DSM 19980</strain>
    </source>
</reference>
<dbReference type="GO" id="GO:1902201">
    <property type="term" value="P:negative regulation of bacterial-type flagellum-dependent cell motility"/>
    <property type="evidence" value="ECO:0007669"/>
    <property type="project" value="TreeGrafter"/>
</dbReference>
<dbReference type="Gene3D" id="3.30.70.270">
    <property type="match status" value="1"/>
</dbReference>
<feature type="domain" description="GGDEF" evidence="6">
    <location>
        <begin position="386"/>
        <end position="523"/>
    </location>
</feature>
<dbReference type="SUPFAM" id="SSF55073">
    <property type="entry name" value="Nucleotide cyclase"/>
    <property type="match status" value="1"/>
</dbReference>
<evidence type="ECO:0000259" key="5">
    <source>
        <dbReference type="PROSITE" id="PS50885"/>
    </source>
</evidence>
<dbReference type="AlphaFoldDB" id="A0A1M4ZBJ7"/>
<evidence type="ECO:0000256" key="1">
    <source>
        <dbReference type="ARBA" id="ARBA00001946"/>
    </source>
</evidence>
<dbReference type="EC" id="2.7.7.65" evidence="2"/>
<name>A0A1M4ZBJ7_9GAMM</name>
<dbReference type="InterPro" id="IPR050469">
    <property type="entry name" value="Diguanylate_Cyclase"/>
</dbReference>
<dbReference type="InterPro" id="IPR003660">
    <property type="entry name" value="HAMP_dom"/>
</dbReference>
<dbReference type="InterPro" id="IPR029787">
    <property type="entry name" value="Nucleotide_cyclase"/>
</dbReference>
<feature type="domain" description="HAMP" evidence="5">
    <location>
        <begin position="296"/>
        <end position="350"/>
    </location>
</feature>
<dbReference type="InterPro" id="IPR007892">
    <property type="entry name" value="CHASE4"/>
</dbReference>